<dbReference type="EMBL" id="PVWQ01000008">
    <property type="protein sequence ID" value="RDW74632.1"/>
    <property type="molecule type" value="Genomic_DNA"/>
</dbReference>
<keyword evidence="5" id="KW-1185">Reference proteome</keyword>
<name>A0A3D8RKN6_9EURO</name>
<dbReference type="Pfam" id="PF12796">
    <property type="entry name" value="Ank_2"/>
    <property type="match status" value="2"/>
</dbReference>
<dbReference type="PROSITE" id="PS50297">
    <property type="entry name" value="ANK_REP_REGION"/>
    <property type="match status" value="1"/>
</dbReference>
<dbReference type="RefSeq" id="XP_026602400.1">
    <property type="nucleotide sequence ID" value="XM_026749310.1"/>
</dbReference>
<dbReference type="PROSITE" id="PS50088">
    <property type="entry name" value="ANK_REPEAT"/>
    <property type="match status" value="1"/>
</dbReference>
<dbReference type="SUPFAM" id="SSF48403">
    <property type="entry name" value="Ankyrin repeat"/>
    <property type="match status" value="1"/>
</dbReference>
<dbReference type="OrthoDB" id="10057496at2759"/>
<reference evidence="4 5" key="1">
    <citation type="journal article" date="2018" name="IMA Fungus">
        <title>IMA Genome-F 9: Draft genome sequence of Annulohypoxylon stygium, Aspergillus mulundensis, Berkeleyomyces basicola (syn. Thielaviopsis basicola), Ceratocystis smalleyi, two Cercospora beticola strains, Coleophoma cylindrospora, Fusarium fracticaudum, Phialophora cf. hyalina, and Morchella septimelata.</title>
        <authorList>
            <person name="Wingfield B.D."/>
            <person name="Bills G.F."/>
            <person name="Dong Y."/>
            <person name="Huang W."/>
            <person name="Nel W.J."/>
            <person name="Swalarsk-Parry B.S."/>
            <person name="Vaghefi N."/>
            <person name="Wilken P.M."/>
            <person name="An Z."/>
            <person name="de Beer Z.W."/>
            <person name="De Vos L."/>
            <person name="Chen L."/>
            <person name="Duong T.A."/>
            <person name="Gao Y."/>
            <person name="Hammerbacher A."/>
            <person name="Kikkert J.R."/>
            <person name="Li Y."/>
            <person name="Li H."/>
            <person name="Li K."/>
            <person name="Li Q."/>
            <person name="Liu X."/>
            <person name="Ma X."/>
            <person name="Naidoo K."/>
            <person name="Pethybridge S.J."/>
            <person name="Sun J."/>
            <person name="Steenkamp E.T."/>
            <person name="van der Nest M.A."/>
            <person name="van Wyk S."/>
            <person name="Wingfield M.J."/>
            <person name="Xiong C."/>
            <person name="Yue Q."/>
            <person name="Zhang X."/>
        </authorList>
    </citation>
    <scope>NUCLEOTIDE SEQUENCE [LARGE SCALE GENOMIC DNA]</scope>
    <source>
        <strain evidence="4 5">DSM 5745</strain>
    </source>
</reference>
<keyword evidence="1" id="KW-0677">Repeat</keyword>
<dbReference type="SMART" id="SM00248">
    <property type="entry name" value="ANK"/>
    <property type="match status" value="5"/>
</dbReference>
<keyword evidence="2 3" id="KW-0040">ANK repeat</keyword>
<protein>
    <submittedName>
        <fullName evidence="4">Uncharacterized protein</fullName>
    </submittedName>
</protein>
<dbReference type="GeneID" id="38117664"/>
<dbReference type="AlphaFoldDB" id="A0A3D8RKN6"/>
<organism evidence="4 5">
    <name type="scientific">Aspergillus mulundensis</name>
    <dbReference type="NCBI Taxonomy" id="1810919"/>
    <lineage>
        <taxon>Eukaryota</taxon>
        <taxon>Fungi</taxon>
        <taxon>Dikarya</taxon>
        <taxon>Ascomycota</taxon>
        <taxon>Pezizomycotina</taxon>
        <taxon>Eurotiomycetes</taxon>
        <taxon>Eurotiomycetidae</taxon>
        <taxon>Eurotiales</taxon>
        <taxon>Aspergillaceae</taxon>
        <taxon>Aspergillus</taxon>
        <taxon>Aspergillus subgen. Nidulantes</taxon>
    </lineage>
</organism>
<evidence type="ECO:0000256" key="3">
    <source>
        <dbReference type="PROSITE-ProRule" id="PRU00023"/>
    </source>
</evidence>
<dbReference type="InterPro" id="IPR002110">
    <property type="entry name" value="Ankyrin_rpt"/>
</dbReference>
<dbReference type="Proteomes" id="UP000256690">
    <property type="component" value="Unassembled WGS sequence"/>
</dbReference>
<gene>
    <name evidence="4" type="ORF">DSM5745_07294</name>
</gene>
<sequence>MGLPTLPAEIFDEIIHVIAHDWDHGPFAVVEDQEYGSDMSWFLKRFDYVVMDQFLMAAKGLNLILYKGLLSMEPVGSALAMVERLLRLLANSCLQNTTRRNRRYISANAIAVGTKAAVNSLAQPGSQDGEDPDTIRRMYFDALVAINMVHMRLRLRNLLQEDYSEEGVLEEKKQESSTVLALAAAAYLGRIDHMERLIAMGADIQGNPSNEWTCPPVMAAALGGQVKTLEHISRCRIDLAGQTDPNGNGALHFAAMGGHTETVKYLIKAGAEPDSQNKSSERPINWAVGAGQLHIFRQLLTRQGARKIGEWSPELLFIRAAKGGHGHIVAELSKRLSKTVLECILVDAMENGSTQVLRTLVESMSDTRPKININYQGSFGRTPLTFAAFFGDIRLVALLLARRDVKKAHIDEEGHTPLIVAARNDNLGALCLLLADPEATADMWRQNIFGQTMLSFAARWGHLNIVERLLDPALGVPKEVVGRAIQLAVRELPGPEGVHTLNTDRIRDGVMLMKDYAAKRGWLLESSSFSSEREEDDNDDPS</sequence>
<dbReference type="STRING" id="1810919.A0A3D8RKN6"/>
<proteinExistence type="predicted"/>
<dbReference type="Gene3D" id="1.25.40.20">
    <property type="entry name" value="Ankyrin repeat-containing domain"/>
    <property type="match status" value="1"/>
</dbReference>
<dbReference type="InterPro" id="IPR036770">
    <property type="entry name" value="Ankyrin_rpt-contain_sf"/>
</dbReference>
<comment type="caution">
    <text evidence="4">The sequence shown here is derived from an EMBL/GenBank/DDBJ whole genome shotgun (WGS) entry which is preliminary data.</text>
</comment>
<dbReference type="PANTHER" id="PTHR24198:SF165">
    <property type="entry name" value="ANKYRIN REPEAT-CONTAINING PROTEIN-RELATED"/>
    <property type="match status" value="1"/>
</dbReference>
<feature type="repeat" description="ANK" evidence="3">
    <location>
        <begin position="246"/>
        <end position="278"/>
    </location>
</feature>
<evidence type="ECO:0000256" key="2">
    <source>
        <dbReference type="ARBA" id="ARBA00023043"/>
    </source>
</evidence>
<evidence type="ECO:0000256" key="1">
    <source>
        <dbReference type="ARBA" id="ARBA00022737"/>
    </source>
</evidence>
<dbReference type="GO" id="GO:0005737">
    <property type="term" value="C:cytoplasm"/>
    <property type="evidence" value="ECO:0007669"/>
    <property type="project" value="TreeGrafter"/>
</dbReference>
<evidence type="ECO:0000313" key="5">
    <source>
        <dbReference type="Proteomes" id="UP000256690"/>
    </source>
</evidence>
<dbReference type="PANTHER" id="PTHR24198">
    <property type="entry name" value="ANKYRIN REPEAT AND PROTEIN KINASE DOMAIN-CONTAINING PROTEIN"/>
    <property type="match status" value="1"/>
</dbReference>
<accession>A0A3D8RKN6</accession>
<evidence type="ECO:0000313" key="4">
    <source>
        <dbReference type="EMBL" id="RDW74632.1"/>
    </source>
</evidence>